<dbReference type="PIRSF" id="PIRSF029895">
    <property type="entry name" value="SpoIV"/>
    <property type="match status" value="1"/>
</dbReference>
<protein>
    <submittedName>
        <fullName evidence="2">Sporulation protein YqfD</fullName>
    </submittedName>
</protein>
<feature type="transmembrane region" description="Helical" evidence="1">
    <location>
        <begin position="89"/>
        <end position="110"/>
    </location>
</feature>
<proteinExistence type="predicted"/>
<evidence type="ECO:0000313" key="3">
    <source>
        <dbReference type="Proteomes" id="UP000319432"/>
    </source>
</evidence>
<organism evidence="2 3">
    <name type="scientific">Brevibacillus laterosporus</name>
    <name type="common">Bacillus laterosporus</name>
    <dbReference type="NCBI Taxonomy" id="1465"/>
    <lineage>
        <taxon>Bacteria</taxon>
        <taxon>Bacillati</taxon>
        <taxon>Bacillota</taxon>
        <taxon>Bacilli</taxon>
        <taxon>Bacillales</taxon>
        <taxon>Paenibacillaceae</taxon>
        <taxon>Brevibacillus</taxon>
    </lineage>
</organism>
<dbReference type="EMBL" id="CP033464">
    <property type="protein sequence ID" value="QDX93292.1"/>
    <property type="molecule type" value="Genomic_DNA"/>
</dbReference>
<dbReference type="OrthoDB" id="1640349at2"/>
<keyword evidence="3" id="KW-1185">Reference proteome</keyword>
<keyword evidence="1" id="KW-0472">Membrane</keyword>
<dbReference type="InterPro" id="IPR010690">
    <property type="entry name" value="YqfD"/>
</dbReference>
<reference evidence="2 3" key="1">
    <citation type="submission" date="2018-11" db="EMBL/GenBank/DDBJ databases">
        <title>Phylogenetic determinants of toxin gene distribution in genomes of Brevibacillus laterosporus.</title>
        <authorList>
            <person name="Glare T.R."/>
            <person name="Durrant A."/>
            <person name="Berry C."/>
            <person name="Palma L."/>
            <person name="Ormskirk M."/>
            <person name="Cox M.O."/>
        </authorList>
    </citation>
    <scope>NUCLEOTIDE SEQUENCE [LARGE SCALE GENOMIC DNA]</scope>
    <source>
        <strain evidence="2 3">1821L</strain>
    </source>
</reference>
<keyword evidence="1" id="KW-1133">Transmembrane helix</keyword>
<accession>A0A518V8H8</accession>
<dbReference type="AlphaFoldDB" id="A0A518V8H8"/>
<dbReference type="Proteomes" id="UP000319432">
    <property type="component" value="Chromosome"/>
</dbReference>
<gene>
    <name evidence="2" type="primary">yqfD</name>
    <name evidence="2" type="ORF">EEL30_13855</name>
</gene>
<sequence>MRNVVKEWYEGHITVTIRGKRFERLINLAVRENISMWNIKRVEPELGQCELMIADFYRLRPFLKETGCRVHVTSRDGLPFLLLRMRMRIGFVAGIFIFLLGLYMLSTFVWQIEVQGTHNITPYQVTQAAEKVGLRAGAWKFKIGDPQELQRRILGYIPEASWVGVELNGTRAIIQVVEKVDPEKSVTHEPKHVVAKKKAVIHSIFAETGKTMVKANQYVDKGQILISGIIGNEERQSVVSARGQVEGEVWYRSDVTVPLIQNQLIYTGEKQKQHFLILGSSTVRLWPVEIKSYKHDRKTEKRFQAAFFDYQLPFGWKTEIDRELEPKIIRMSDKDALEVAKQFARADILKRAGEDAKIKEEKVLHVKQENGKVYVSIYFSVIENIAIDQSIVATPPALEGTPNQNN</sequence>
<evidence type="ECO:0000313" key="2">
    <source>
        <dbReference type="EMBL" id="QDX93292.1"/>
    </source>
</evidence>
<evidence type="ECO:0000256" key="1">
    <source>
        <dbReference type="SAM" id="Phobius"/>
    </source>
</evidence>
<dbReference type="Pfam" id="PF06898">
    <property type="entry name" value="YqfD"/>
    <property type="match status" value="1"/>
</dbReference>
<name>A0A518V8H8_BRELA</name>
<keyword evidence="1" id="KW-0812">Transmembrane</keyword>
<dbReference type="NCBIfam" id="TIGR02876">
    <property type="entry name" value="spore_yqfD"/>
    <property type="match status" value="1"/>
</dbReference>